<dbReference type="GO" id="GO:0005886">
    <property type="term" value="C:plasma membrane"/>
    <property type="evidence" value="ECO:0007669"/>
    <property type="project" value="UniProtKB-SubCell"/>
</dbReference>
<keyword evidence="3" id="KW-1003">Cell membrane</keyword>
<feature type="transmembrane region" description="Helical" evidence="12">
    <location>
        <begin position="613"/>
        <end position="631"/>
    </location>
</feature>
<keyword evidence="5 12" id="KW-1133">Transmembrane helix</keyword>
<name>V3Z6B1_LOTGI</name>
<dbReference type="RefSeq" id="XP_009062867.1">
    <property type="nucleotide sequence ID" value="XM_009064619.1"/>
</dbReference>
<dbReference type="Pfam" id="PF00060">
    <property type="entry name" value="Lig_chan"/>
    <property type="match status" value="1"/>
</dbReference>
<keyword evidence="16" id="KW-1185">Reference proteome</keyword>
<evidence type="ECO:0000256" key="1">
    <source>
        <dbReference type="ARBA" id="ARBA00004651"/>
    </source>
</evidence>
<evidence type="ECO:0000256" key="2">
    <source>
        <dbReference type="ARBA" id="ARBA00022448"/>
    </source>
</evidence>
<evidence type="ECO:0000256" key="7">
    <source>
        <dbReference type="ARBA" id="ARBA00023136"/>
    </source>
</evidence>
<proteinExistence type="predicted"/>
<dbReference type="OMA" id="VWITISM"/>
<dbReference type="HOGENOM" id="CLU_007257_10_0_1"/>
<dbReference type="KEGG" id="lgi:LOTGIDRAFT_167134"/>
<dbReference type="InterPro" id="IPR052192">
    <property type="entry name" value="Insect_Ionotropic_Sensory_Rcpt"/>
</dbReference>
<evidence type="ECO:0000313" key="16">
    <source>
        <dbReference type="Proteomes" id="UP000030746"/>
    </source>
</evidence>
<evidence type="ECO:0000256" key="4">
    <source>
        <dbReference type="ARBA" id="ARBA00022692"/>
    </source>
</evidence>
<evidence type="ECO:0000256" key="9">
    <source>
        <dbReference type="ARBA" id="ARBA00023180"/>
    </source>
</evidence>
<keyword evidence="8" id="KW-0675">Receptor</keyword>
<accession>V3Z6B1</accession>
<dbReference type="InterPro" id="IPR019594">
    <property type="entry name" value="Glu/Gly-bd"/>
</dbReference>
<dbReference type="Proteomes" id="UP000030746">
    <property type="component" value="Unassembled WGS sequence"/>
</dbReference>
<feature type="domain" description="Ionotropic glutamate receptor C-terminal" evidence="13">
    <location>
        <begin position="363"/>
        <end position="622"/>
    </location>
</feature>
<dbReference type="Gene3D" id="1.10.287.70">
    <property type="match status" value="1"/>
</dbReference>
<feature type="transmembrane region" description="Helical" evidence="12">
    <location>
        <begin position="428"/>
        <end position="448"/>
    </location>
</feature>
<keyword evidence="10" id="KW-1071">Ligand-gated ion channel</keyword>
<dbReference type="InterPro" id="IPR001320">
    <property type="entry name" value="Iontro_rcpt_C"/>
</dbReference>
<dbReference type="GO" id="GO:0015276">
    <property type="term" value="F:ligand-gated monoatomic ion channel activity"/>
    <property type="evidence" value="ECO:0007669"/>
    <property type="project" value="InterPro"/>
</dbReference>
<reference evidence="15 16" key="1">
    <citation type="journal article" date="2013" name="Nature">
        <title>Insights into bilaterian evolution from three spiralian genomes.</title>
        <authorList>
            <person name="Simakov O."/>
            <person name="Marletaz F."/>
            <person name="Cho S.J."/>
            <person name="Edsinger-Gonzales E."/>
            <person name="Havlak P."/>
            <person name="Hellsten U."/>
            <person name="Kuo D.H."/>
            <person name="Larsson T."/>
            <person name="Lv J."/>
            <person name="Arendt D."/>
            <person name="Savage R."/>
            <person name="Osoegawa K."/>
            <person name="de Jong P."/>
            <person name="Grimwood J."/>
            <person name="Chapman J.A."/>
            <person name="Shapiro H."/>
            <person name="Aerts A."/>
            <person name="Otillar R.P."/>
            <person name="Terry A.Y."/>
            <person name="Boore J.L."/>
            <person name="Grigoriev I.V."/>
            <person name="Lindberg D.R."/>
            <person name="Seaver E.C."/>
            <person name="Weisblat D.A."/>
            <person name="Putnam N.H."/>
            <person name="Rokhsar D.S."/>
        </authorList>
    </citation>
    <scope>NUCLEOTIDE SEQUENCE [LARGE SCALE GENOMIC DNA]</scope>
</reference>
<evidence type="ECO:0000259" key="13">
    <source>
        <dbReference type="Pfam" id="PF00060"/>
    </source>
</evidence>
<dbReference type="EMBL" id="KB203083">
    <property type="protein sequence ID" value="ESO86323.1"/>
    <property type="molecule type" value="Genomic_DNA"/>
</dbReference>
<dbReference type="GeneID" id="20240538"/>
<dbReference type="OrthoDB" id="9997229at2759"/>
<evidence type="ECO:0000256" key="12">
    <source>
        <dbReference type="SAM" id="Phobius"/>
    </source>
</evidence>
<feature type="domain" description="Ionotropic glutamate receptor L-glutamate and glycine-binding" evidence="14">
    <location>
        <begin position="264"/>
        <end position="333"/>
    </location>
</feature>
<sequence>MTYSASMEDKYSEILGKTLLYILKAVEVDDISIFYEKNSEDLLQLVLKDLEHTTKLTLFSALLIKSSHAVESTLPSSPQGPSQSMMVDEHVLSVPCSPNTSDLNISAPDTDINRNSNVTECVWNDSIHNRQKPTIAVLLYNIDFIQDVLNNIKCLIETRDIIFPVQSRWVFVSNIKTLPLQILQDKTVNKLTNVVFLGTALNSEKKLLPVVLSKQGSRFTIVSTNSMSVLTIFPNLQYKLNGLRLRVVVSSTRFIYQEGNSARKLLEAISSYLNFTYIYVLAEDGTFGLKVNDTWTGVVGHVARKEVDMSCQPLLVTTERLEVVDFVMPAIATIDTGLIYKYNSINYVTSPWMIFWIPLSDQIYLFVFISYVIIASAICYLNFAEQNSHEKGHQLIMNTFLLTFGCLFQKSTIFSYQRSSVRIIFASWWIFCVILGATYTTGLTRALIPKNAKVFTSVAGLLELSEWKYGALGNSAHIELLKTSEDVNLKMLWEAIKEVNKSDPSVLSDTYDSHIAKLNAGNYAFLAGLSKGRMRVLGQEDNCSVNIFKLDNAAYESLAIPKGSLLKYELEKAVIALNEAGLLPLLIDAASTIKECPQVPGEVQPLQFDNMKGSFVVIGIGLTVSSLVLIIEKLVKR</sequence>
<dbReference type="Pfam" id="PF10613">
    <property type="entry name" value="Lig_chan-Glu_bd"/>
    <property type="match status" value="1"/>
</dbReference>
<dbReference type="PANTHER" id="PTHR42643:SF24">
    <property type="entry name" value="IONOTROPIC RECEPTOR 60A"/>
    <property type="match status" value="1"/>
</dbReference>
<evidence type="ECO:0000256" key="3">
    <source>
        <dbReference type="ARBA" id="ARBA00022475"/>
    </source>
</evidence>
<protein>
    <recommendedName>
        <fullName evidence="17">Ionotropic glutamate receptor C-terminal domain-containing protein</fullName>
    </recommendedName>
</protein>
<evidence type="ECO:0000256" key="8">
    <source>
        <dbReference type="ARBA" id="ARBA00023170"/>
    </source>
</evidence>
<comment type="subcellular location">
    <subcellularLocation>
        <location evidence="1">Cell membrane</location>
        <topology evidence="1">Multi-pass membrane protein</topology>
    </subcellularLocation>
</comment>
<keyword evidence="9" id="KW-0325">Glycoprotein</keyword>
<evidence type="ECO:0000256" key="5">
    <source>
        <dbReference type="ARBA" id="ARBA00022989"/>
    </source>
</evidence>
<keyword evidence="7 12" id="KW-0472">Membrane</keyword>
<evidence type="ECO:0008006" key="17">
    <source>
        <dbReference type="Google" id="ProtNLM"/>
    </source>
</evidence>
<keyword evidence="6" id="KW-0406">Ion transport</keyword>
<keyword evidence="4 12" id="KW-0812">Transmembrane</keyword>
<gene>
    <name evidence="15" type="ORF">LOTGIDRAFT_167134</name>
</gene>
<dbReference type="GO" id="GO:0050906">
    <property type="term" value="P:detection of stimulus involved in sensory perception"/>
    <property type="evidence" value="ECO:0007669"/>
    <property type="project" value="UniProtKB-ARBA"/>
</dbReference>
<organism evidence="15 16">
    <name type="scientific">Lottia gigantea</name>
    <name type="common">Giant owl limpet</name>
    <dbReference type="NCBI Taxonomy" id="225164"/>
    <lineage>
        <taxon>Eukaryota</taxon>
        <taxon>Metazoa</taxon>
        <taxon>Spiralia</taxon>
        <taxon>Lophotrochozoa</taxon>
        <taxon>Mollusca</taxon>
        <taxon>Gastropoda</taxon>
        <taxon>Patellogastropoda</taxon>
        <taxon>Lottioidea</taxon>
        <taxon>Lottiidae</taxon>
        <taxon>Lottia</taxon>
    </lineage>
</organism>
<dbReference type="AlphaFoldDB" id="V3Z6B1"/>
<dbReference type="SUPFAM" id="SSF53850">
    <property type="entry name" value="Periplasmic binding protein-like II"/>
    <property type="match status" value="1"/>
</dbReference>
<evidence type="ECO:0000313" key="15">
    <source>
        <dbReference type="EMBL" id="ESO86323.1"/>
    </source>
</evidence>
<evidence type="ECO:0000256" key="10">
    <source>
        <dbReference type="ARBA" id="ARBA00023286"/>
    </source>
</evidence>
<dbReference type="PANTHER" id="PTHR42643">
    <property type="entry name" value="IONOTROPIC RECEPTOR 20A-RELATED"/>
    <property type="match status" value="1"/>
</dbReference>
<keyword evidence="2" id="KW-0813">Transport</keyword>
<dbReference type="CTD" id="20240538"/>
<keyword evidence="11" id="KW-0407">Ion channel</keyword>
<evidence type="ECO:0000256" key="11">
    <source>
        <dbReference type="ARBA" id="ARBA00023303"/>
    </source>
</evidence>
<evidence type="ECO:0000259" key="14">
    <source>
        <dbReference type="Pfam" id="PF10613"/>
    </source>
</evidence>
<feature type="transmembrane region" description="Helical" evidence="12">
    <location>
        <begin position="363"/>
        <end position="383"/>
    </location>
</feature>
<dbReference type="Gene3D" id="3.40.190.10">
    <property type="entry name" value="Periplasmic binding protein-like II"/>
    <property type="match status" value="1"/>
</dbReference>
<evidence type="ECO:0000256" key="6">
    <source>
        <dbReference type="ARBA" id="ARBA00023065"/>
    </source>
</evidence>